<dbReference type="WBParaSite" id="PSU_v2.g610.t1">
    <property type="protein sequence ID" value="PSU_v2.g610.t1"/>
    <property type="gene ID" value="PSU_v2.g610"/>
</dbReference>
<evidence type="ECO:0000313" key="9">
    <source>
        <dbReference type="WBParaSite" id="PSU_v2.g610.t1"/>
    </source>
</evidence>
<evidence type="ECO:0000256" key="7">
    <source>
        <dbReference type="SAM" id="Phobius"/>
    </source>
</evidence>
<evidence type="ECO:0000256" key="5">
    <source>
        <dbReference type="ARBA" id="ARBA00023136"/>
    </source>
</evidence>
<dbReference type="PANTHER" id="PTHR10926">
    <property type="entry name" value="CELL CYCLE CONTROL PROTEIN 50"/>
    <property type="match status" value="1"/>
</dbReference>
<comment type="similarity">
    <text evidence="2 6">Belongs to the CDC50/LEM3 family.</text>
</comment>
<dbReference type="Pfam" id="PF03381">
    <property type="entry name" value="CDC50"/>
    <property type="match status" value="1"/>
</dbReference>
<evidence type="ECO:0000256" key="3">
    <source>
        <dbReference type="ARBA" id="ARBA00022692"/>
    </source>
</evidence>
<keyword evidence="8" id="KW-1185">Reference proteome</keyword>
<keyword evidence="3 7" id="KW-0812">Transmembrane</keyword>
<evidence type="ECO:0000313" key="8">
    <source>
        <dbReference type="Proteomes" id="UP000887577"/>
    </source>
</evidence>
<dbReference type="InterPro" id="IPR005045">
    <property type="entry name" value="CDC50/LEM3_fam"/>
</dbReference>
<protein>
    <submittedName>
        <fullName evidence="9">Cell cycle control protein</fullName>
    </submittedName>
</protein>
<reference evidence="9" key="1">
    <citation type="submission" date="2022-11" db="UniProtKB">
        <authorList>
            <consortium name="WormBaseParasite"/>
        </authorList>
    </citation>
    <scope>IDENTIFICATION</scope>
</reference>
<sequence>MNRKASYINPAYAHDEGVTPEFRRPSNCIRTKSKHLTFKEKIMQQKMDAWKPVYEPISMIGFLFVISVIFVVLGILMQREINRILDIEKRYTCEITENPNDDPNSDIITMKPCIFNITSYITGDVVIMYRITNFFQNYRTYEATTFHGALLNSKNCEHADYVTGDPDPLVKFIEDKIDDLPRVNKRCGAGSDFMYQDSFTITMEDGTENGTIVPLTQEGILQDEDRKYYKNPEILQKVRDSNLWQEVFRNCNIVFSECWKTPIYELDMANFSNNGLQNADYLVWRRKAAFSTFIKPYRKLNKTKIFNHGLPPGIYTITGEIKTHFCAESKIKKQVMITVTSWLGIRNLWFAKLYLVVGGIGLCLTAWLIFSHYKYGKTLDEKCNDSLPPLYFFKETNK</sequence>
<dbReference type="Proteomes" id="UP000887577">
    <property type="component" value="Unplaced"/>
</dbReference>
<proteinExistence type="inferred from homology"/>
<dbReference type="GO" id="GO:0005783">
    <property type="term" value="C:endoplasmic reticulum"/>
    <property type="evidence" value="ECO:0007669"/>
    <property type="project" value="TreeGrafter"/>
</dbReference>
<comment type="subcellular location">
    <subcellularLocation>
        <location evidence="1">Membrane</location>
        <topology evidence="1">Multi-pass membrane protein</topology>
    </subcellularLocation>
</comment>
<dbReference type="AlphaFoldDB" id="A0A914Z2H7"/>
<dbReference type="PANTHER" id="PTHR10926:SF0">
    <property type="entry name" value="CDC50, ISOFORM A"/>
    <property type="match status" value="1"/>
</dbReference>
<dbReference type="GO" id="GO:0005886">
    <property type="term" value="C:plasma membrane"/>
    <property type="evidence" value="ECO:0007669"/>
    <property type="project" value="TreeGrafter"/>
</dbReference>
<keyword evidence="4 7" id="KW-1133">Transmembrane helix</keyword>
<dbReference type="PIRSF" id="PIRSF015840">
    <property type="entry name" value="DUF284_TM_euk"/>
    <property type="match status" value="1"/>
</dbReference>
<evidence type="ECO:0000256" key="4">
    <source>
        <dbReference type="ARBA" id="ARBA00022989"/>
    </source>
</evidence>
<keyword evidence="5 6" id="KW-0472">Membrane</keyword>
<name>A0A914Z2H7_9BILA</name>
<organism evidence="8 9">
    <name type="scientific">Panagrolaimus superbus</name>
    <dbReference type="NCBI Taxonomy" id="310955"/>
    <lineage>
        <taxon>Eukaryota</taxon>
        <taxon>Metazoa</taxon>
        <taxon>Ecdysozoa</taxon>
        <taxon>Nematoda</taxon>
        <taxon>Chromadorea</taxon>
        <taxon>Rhabditida</taxon>
        <taxon>Tylenchina</taxon>
        <taxon>Panagrolaimomorpha</taxon>
        <taxon>Panagrolaimoidea</taxon>
        <taxon>Panagrolaimidae</taxon>
        <taxon>Panagrolaimus</taxon>
    </lineage>
</organism>
<accession>A0A914Z2H7</accession>
<evidence type="ECO:0000256" key="6">
    <source>
        <dbReference type="PIRNR" id="PIRNR015840"/>
    </source>
</evidence>
<dbReference type="GO" id="GO:0005794">
    <property type="term" value="C:Golgi apparatus"/>
    <property type="evidence" value="ECO:0007669"/>
    <property type="project" value="TreeGrafter"/>
</dbReference>
<evidence type="ECO:0000256" key="2">
    <source>
        <dbReference type="ARBA" id="ARBA00009457"/>
    </source>
</evidence>
<feature type="transmembrane region" description="Helical" evidence="7">
    <location>
        <begin position="353"/>
        <end position="370"/>
    </location>
</feature>
<feature type="transmembrane region" description="Helical" evidence="7">
    <location>
        <begin position="57"/>
        <end position="77"/>
    </location>
</feature>
<evidence type="ECO:0000256" key="1">
    <source>
        <dbReference type="ARBA" id="ARBA00004141"/>
    </source>
</evidence>